<dbReference type="EMBL" id="JAIWYP010000004">
    <property type="protein sequence ID" value="KAH3833995.1"/>
    <property type="molecule type" value="Genomic_DNA"/>
</dbReference>
<name>A0A9D4K6P9_DREPO</name>
<sequence length="187" mass="21863">MKTKLNDSEKRTAEILNEHEQYSRRNNLRITGLQGDEEFQEISPREDPTGHRQTVERAWSFNGKLYARFRGKERSEIIDYEHFQTWLNKPWPKALAQIDAGKEIPSHRERKLPPPPKSHIFPPILTIFELVHEINKTNILTNHVRKTAPPPGGHNSVEIHEDRARNAVSSVHKAKFHDGHRSIKYHH</sequence>
<evidence type="ECO:0000313" key="2">
    <source>
        <dbReference type="EMBL" id="KAH3833995.1"/>
    </source>
</evidence>
<dbReference type="Proteomes" id="UP000828390">
    <property type="component" value="Unassembled WGS sequence"/>
</dbReference>
<evidence type="ECO:0000313" key="3">
    <source>
        <dbReference type="Proteomes" id="UP000828390"/>
    </source>
</evidence>
<evidence type="ECO:0000256" key="1">
    <source>
        <dbReference type="SAM" id="MobiDB-lite"/>
    </source>
</evidence>
<comment type="caution">
    <text evidence="2">The sequence shown here is derived from an EMBL/GenBank/DDBJ whole genome shotgun (WGS) entry which is preliminary data.</text>
</comment>
<dbReference type="AlphaFoldDB" id="A0A9D4K6P9"/>
<accession>A0A9D4K6P9</accession>
<protein>
    <submittedName>
        <fullName evidence="2">Uncharacterized protein</fullName>
    </submittedName>
</protein>
<gene>
    <name evidence="2" type="ORF">DPMN_107313</name>
</gene>
<keyword evidence="3" id="KW-1185">Reference proteome</keyword>
<organism evidence="2 3">
    <name type="scientific">Dreissena polymorpha</name>
    <name type="common">Zebra mussel</name>
    <name type="synonym">Mytilus polymorpha</name>
    <dbReference type="NCBI Taxonomy" id="45954"/>
    <lineage>
        <taxon>Eukaryota</taxon>
        <taxon>Metazoa</taxon>
        <taxon>Spiralia</taxon>
        <taxon>Lophotrochozoa</taxon>
        <taxon>Mollusca</taxon>
        <taxon>Bivalvia</taxon>
        <taxon>Autobranchia</taxon>
        <taxon>Heteroconchia</taxon>
        <taxon>Euheterodonta</taxon>
        <taxon>Imparidentia</taxon>
        <taxon>Neoheterodontei</taxon>
        <taxon>Myida</taxon>
        <taxon>Dreissenoidea</taxon>
        <taxon>Dreissenidae</taxon>
        <taxon>Dreissena</taxon>
    </lineage>
</organism>
<reference evidence="2" key="2">
    <citation type="submission" date="2020-11" db="EMBL/GenBank/DDBJ databases">
        <authorList>
            <person name="McCartney M.A."/>
            <person name="Auch B."/>
            <person name="Kono T."/>
            <person name="Mallez S."/>
            <person name="Becker A."/>
            <person name="Gohl D.M."/>
            <person name="Silverstein K.A.T."/>
            <person name="Koren S."/>
            <person name="Bechman K.B."/>
            <person name="Herman A."/>
            <person name="Abrahante J.E."/>
            <person name="Garbe J."/>
        </authorList>
    </citation>
    <scope>NUCLEOTIDE SEQUENCE</scope>
    <source>
        <strain evidence="2">Duluth1</strain>
        <tissue evidence="2">Whole animal</tissue>
    </source>
</reference>
<feature type="region of interest" description="Disordered" evidence="1">
    <location>
        <begin position="1"/>
        <end position="21"/>
    </location>
</feature>
<reference evidence="2" key="1">
    <citation type="journal article" date="2019" name="bioRxiv">
        <title>The Genome of the Zebra Mussel, Dreissena polymorpha: A Resource for Invasive Species Research.</title>
        <authorList>
            <person name="McCartney M.A."/>
            <person name="Auch B."/>
            <person name="Kono T."/>
            <person name="Mallez S."/>
            <person name="Zhang Y."/>
            <person name="Obille A."/>
            <person name="Becker A."/>
            <person name="Abrahante J.E."/>
            <person name="Garbe J."/>
            <person name="Badalamenti J.P."/>
            <person name="Herman A."/>
            <person name="Mangelson H."/>
            <person name="Liachko I."/>
            <person name="Sullivan S."/>
            <person name="Sone E.D."/>
            <person name="Koren S."/>
            <person name="Silverstein K.A.T."/>
            <person name="Beckman K.B."/>
            <person name="Gohl D.M."/>
        </authorList>
    </citation>
    <scope>NUCLEOTIDE SEQUENCE</scope>
    <source>
        <strain evidence="2">Duluth1</strain>
        <tissue evidence="2">Whole animal</tissue>
    </source>
</reference>
<proteinExistence type="predicted"/>